<evidence type="ECO:0000313" key="11">
    <source>
        <dbReference type="EMBL" id="PIZ37086.1"/>
    </source>
</evidence>
<dbReference type="Proteomes" id="UP000230956">
    <property type="component" value="Unassembled WGS sequence"/>
</dbReference>
<evidence type="ECO:0000256" key="4">
    <source>
        <dbReference type="ARBA" id="ARBA00022989"/>
    </source>
</evidence>
<reference evidence="12" key="1">
    <citation type="submission" date="2017-09" db="EMBL/GenBank/DDBJ databases">
        <title>Depth-based differentiation of microbial function through sediment-hosted aquifers and enrichment of novel symbionts in the deep terrestrial subsurface.</title>
        <authorList>
            <person name="Probst A.J."/>
            <person name="Ladd B."/>
            <person name="Jarett J.K."/>
            <person name="Geller-Mcgrath D.E."/>
            <person name="Sieber C.M.K."/>
            <person name="Emerson J.B."/>
            <person name="Anantharaman K."/>
            <person name="Thomas B.C."/>
            <person name="Malmstrom R."/>
            <person name="Stieglmeier M."/>
            <person name="Klingl A."/>
            <person name="Woyke T."/>
            <person name="Ryan C.M."/>
            <person name="Banfield J.F."/>
        </authorList>
    </citation>
    <scope>NUCLEOTIDE SEQUENCE [LARGE SCALE GENOMIC DNA]</scope>
</reference>
<evidence type="ECO:0000256" key="8">
    <source>
        <dbReference type="SAM" id="Phobius"/>
    </source>
</evidence>
<keyword evidence="4 8" id="KW-1133">Transmembrane helix</keyword>
<gene>
    <name evidence="11" type="ORF">COY37_07770</name>
</gene>
<dbReference type="Pfam" id="PF00662">
    <property type="entry name" value="Proton_antipo_N"/>
    <property type="match status" value="1"/>
</dbReference>
<dbReference type="AlphaFoldDB" id="A0A2M7T6U7"/>
<feature type="transmembrane region" description="Helical" evidence="8">
    <location>
        <begin position="531"/>
        <end position="552"/>
    </location>
</feature>
<dbReference type="InterPro" id="IPR001516">
    <property type="entry name" value="Proton_antipo_N"/>
</dbReference>
<feature type="transmembrane region" description="Helical" evidence="8">
    <location>
        <begin position="168"/>
        <end position="192"/>
    </location>
</feature>
<feature type="domain" description="NADH-Ubiquinone oxidoreductase (complex I) chain 5 N-terminal" evidence="10">
    <location>
        <begin position="73"/>
        <end position="105"/>
    </location>
</feature>
<dbReference type="GO" id="GO:0016491">
    <property type="term" value="F:oxidoreductase activity"/>
    <property type="evidence" value="ECO:0007669"/>
    <property type="project" value="UniProtKB-KW"/>
</dbReference>
<feature type="transmembrane region" description="Helical" evidence="8">
    <location>
        <begin position="426"/>
        <end position="459"/>
    </location>
</feature>
<feature type="transmembrane region" description="Helical" evidence="8">
    <location>
        <begin position="654"/>
        <end position="673"/>
    </location>
</feature>
<dbReference type="GO" id="GO:0005886">
    <property type="term" value="C:plasma membrane"/>
    <property type="evidence" value="ECO:0007669"/>
    <property type="project" value="UniProtKB-SubCell"/>
</dbReference>
<accession>A0A2M7T6U7</accession>
<protein>
    <submittedName>
        <fullName evidence="11">Hydrogenase 4 subunit B</fullName>
    </submittedName>
</protein>
<evidence type="ECO:0000256" key="1">
    <source>
        <dbReference type="ARBA" id="ARBA00004651"/>
    </source>
</evidence>
<keyword evidence="2" id="KW-1003">Cell membrane</keyword>
<keyword evidence="6 8" id="KW-0472">Membrane</keyword>
<name>A0A2M7T6U7_9ACTN</name>
<evidence type="ECO:0000256" key="6">
    <source>
        <dbReference type="ARBA" id="ARBA00023136"/>
    </source>
</evidence>
<feature type="transmembrane region" description="Helical" evidence="8">
    <location>
        <begin position="79"/>
        <end position="99"/>
    </location>
</feature>
<feature type="transmembrane region" description="Helical" evidence="8">
    <location>
        <begin position="342"/>
        <end position="365"/>
    </location>
</feature>
<evidence type="ECO:0000256" key="5">
    <source>
        <dbReference type="ARBA" id="ARBA00023002"/>
    </source>
</evidence>
<dbReference type="PANTHER" id="PTHR42682">
    <property type="entry name" value="HYDROGENASE-4 COMPONENT F"/>
    <property type="match status" value="1"/>
</dbReference>
<evidence type="ECO:0000256" key="3">
    <source>
        <dbReference type="ARBA" id="ARBA00022692"/>
    </source>
</evidence>
<keyword evidence="3 7" id="KW-0812">Transmembrane</keyword>
<dbReference type="RefSeq" id="WP_286678090.1">
    <property type="nucleotide sequence ID" value="NZ_MNXI01000056.1"/>
</dbReference>
<feature type="transmembrane region" description="Helical" evidence="8">
    <location>
        <begin position="111"/>
        <end position="129"/>
    </location>
</feature>
<feature type="transmembrane region" description="Helical" evidence="8">
    <location>
        <begin position="386"/>
        <end position="406"/>
    </location>
</feature>
<dbReference type="InterPro" id="IPR052175">
    <property type="entry name" value="ComplexI-like_HydComp"/>
</dbReference>
<feature type="transmembrane region" description="Helical" evidence="8">
    <location>
        <begin position="274"/>
        <end position="296"/>
    </location>
</feature>
<dbReference type="GO" id="GO:0008137">
    <property type="term" value="F:NADH dehydrogenase (ubiquinone) activity"/>
    <property type="evidence" value="ECO:0007669"/>
    <property type="project" value="InterPro"/>
</dbReference>
<comment type="subcellular location">
    <subcellularLocation>
        <location evidence="1">Cell membrane</location>
        <topology evidence="1">Multi-pass membrane protein</topology>
    </subcellularLocation>
    <subcellularLocation>
        <location evidence="7">Membrane</location>
        <topology evidence="7">Multi-pass membrane protein</topology>
    </subcellularLocation>
</comment>
<feature type="domain" description="NADH:quinone oxidoreductase/Mrp antiporter transmembrane" evidence="9">
    <location>
        <begin position="134"/>
        <end position="421"/>
    </location>
</feature>
<evidence type="ECO:0000256" key="7">
    <source>
        <dbReference type="RuleBase" id="RU000320"/>
    </source>
</evidence>
<dbReference type="InterPro" id="IPR001750">
    <property type="entry name" value="ND/Mrp_TM"/>
</dbReference>
<evidence type="ECO:0000313" key="12">
    <source>
        <dbReference type="Proteomes" id="UP000230956"/>
    </source>
</evidence>
<keyword evidence="5" id="KW-0560">Oxidoreductase</keyword>
<dbReference type="PANTHER" id="PTHR42682:SF3">
    <property type="entry name" value="FORMATE HYDROGENLYASE SUBUNIT 3-RELATED"/>
    <property type="match status" value="1"/>
</dbReference>
<organism evidence="11 12">
    <name type="scientific">Candidatus Aquicultor secundus</name>
    <dbReference type="NCBI Taxonomy" id="1973895"/>
    <lineage>
        <taxon>Bacteria</taxon>
        <taxon>Bacillati</taxon>
        <taxon>Actinomycetota</taxon>
        <taxon>Candidatus Aquicultoria</taxon>
        <taxon>Candidatus Aquicultorales</taxon>
        <taxon>Candidatus Aquicultoraceae</taxon>
        <taxon>Candidatus Aquicultor</taxon>
    </lineage>
</organism>
<evidence type="ECO:0000256" key="2">
    <source>
        <dbReference type="ARBA" id="ARBA00022475"/>
    </source>
</evidence>
<comment type="caution">
    <text evidence="11">The sequence shown here is derived from an EMBL/GenBank/DDBJ whole genome shotgun (WGS) entry which is preliminary data.</text>
</comment>
<sequence>MTEAFFVVVLVAYLIGTVLPLVFYSNNRINIPIAHAFALIASGAGIIASVLALTGATAVTVTIFPSPVFGATSLSLDGLSAFFLLTISLVSLAVSIYATPYMVKTAGKRSAAGFGALYNLFLLSLVMVVTVDNAFYFVVFWELMTLTSYFLVVFDYKKIQTARAGFQYLVMTHVGTAFILFSLIALSVHAGGFSFAGFKAAQASLPMGLKNAIFISALLGFSTKAGLVPLHVWLPRAHPAAPSHVSALMSGVMIKTGIYGLIRVLFDFLSPTPWWWGLLILILAMVSAILGVMYALMEHDIKRLLAFHSVENVGIIMMGVGLAVIFSSFGFVPAALLSLTAALFHLINHAIFKGLLFLGAGSIQYSTGTKNIEELGGLIKRMPTTAALFLIGSLAISAIPPFNGFASEWLTFQSILQANLIGDVSLQLIVLLAVPALALTGGLAATCFVKAFGITFLSLPRSERAANAKEVPVPMLVGMAILGLLCLALGVGSPVFIPIPWHVATSFFNGASEMPSFNPLLLRLPNSQGHASMSLLLVAALLAVVSLASVVLTGLRGKRSVTTGPTWDCGIPEVTPRMQYSAAAFTRPLKIVFSAIYQPRRQVEVESEASPYFPLSISYESSLYPVFERQLYRRFINTLVRMARRARMIQAGNINLYLAYIFATLVILLVFVWR</sequence>
<evidence type="ECO:0000259" key="9">
    <source>
        <dbReference type="Pfam" id="PF00361"/>
    </source>
</evidence>
<feature type="transmembrane region" description="Helical" evidence="8">
    <location>
        <begin position="245"/>
        <end position="262"/>
    </location>
</feature>
<feature type="transmembrane region" description="Helical" evidence="8">
    <location>
        <begin position="36"/>
        <end position="59"/>
    </location>
</feature>
<dbReference type="Pfam" id="PF00361">
    <property type="entry name" value="Proton_antipo_M"/>
    <property type="match status" value="1"/>
</dbReference>
<evidence type="ECO:0000259" key="10">
    <source>
        <dbReference type="Pfam" id="PF00662"/>
    </source>
</evidence>
<feature type="transmembrane region" description="Helical" evidence="8">
    <location>
        <begin position="135"/>
        <end position="156"/>
    </location>
</feature>
<dbReference type="PRINTS" id="PR01437">
    <property type="entry name" value="NUOXDRDTASE4"/>
</dbReference>
<dbReference type="NCBIfam" id="NF005086">
    <property type="entry name" value="PRK06521.1"/>
    <property type="match status" value="1"/>
</dbReference>
<feature type="transmembrane region" description="Helical" evidence="8">
    <location>
        <begin position="212"/>
        <end position="233"/>
    </location>
</feature>
<feature type="transmembrane region" description="Helical" evidence="8">
    <location>
        <begin position="6"/>
        <end position="24"/>
    </location>
</feature>
<dbReference type="GO" id="GO:0042773">
    <property type="term" value="P:ATP synthesis coupled electron transport"/>
    <property type="evidence" value="ECO:0007669"/>
    <property type="project" value="InterPro"/>
</dbReference>
<proteinExistence type="predicted"/>
<feature type="transmembrane region" description="Helical" evidence="8">
    <location>
        <begin position="471"/>
        <end position="497"/>
    </location>
</feature>
<dbReference type="EMBL" id="PFNG01000179">
    <property type="protein sequence ID" value="PIZ37086.1"/>
    <property type="molecule type" value="Genomic_DNA"/>
</dbReference>
<dbReference type="InterPro" id="IPR003918">
    <property type="entry name" value="NADH_UbQ_OxRdtase"/>
</dbReference>